<accession>A0A1Y5X5C4</accession>
<evidence type="ECO:0000313" key="1">
    <source>
        <dbReference type="EMBL" id="SMC72143.1"/>
    </source>
</evidence>
<evidence type="ECO:0000313" key="2">
    <source>
        <dbReference type="Proteomes" id="UP000192674"/>
    </source>
</evidence>
<dbReference type="PROSITE" id="PS51257">
    <property type="entry name" value="PROKAR_LIPOPROTEIN"/>
    <property type="match status" value="1"/>
</dbReference>
<proteinExistence type="predicted"/>
<reference evidence="1 2" key="1">
    <citation type="submission" date="2017-04" db="EMBL/GenBank/DDBJ databases">
        <authorList>
            <person name="Afonso C.L."/>
            <person name="Miller P.J."/>
            <person name="Scott M.A."/>
            <person name="Spackman E."/>
            <person name="Goraichik I."/>
            <person name="Dimitrov K.M."/>
            <person name="Suarez D.L."/>
            <person name="Swayne D.E."/>
        </authorList>
    </citation>
    <scope>NUCLEOTIDE SEQUENCE [LARGE SCALE GENOMIC DNA]</scope>
    <source>
        <strain evidence="1 2">DSM 43828</strain>
    </source>
</reference>
<dbReference type="SUPFAM" id="SSF75011">
    <property type="entry name" value="3-carboxy-cis,cis-mucoante lactonizing enzyme"/>
    <property type="match status" value="1"/>
</dbReference>
<keyword evidence="2" id="KW-1185">Reference proteome</keyword>
<sequence length="330" mass="34193">MRRLVAVVSGVTLLAGCSQTAEPHDDLQVTDNLTIAVPATSPATSKPVGTVIPLAKKITGLVIAPQARTIALATADPELLLLSLDDPGAPARSVTMPGPVTAMSALPDGVLASVGISKMLFTVTLPDATLTAMQFDSAPGTAVASGDLELIPLTDAKAIEVLRGGGGPKRISGSMFRADQVLMTGQHAVVLDRLRTALFDIDLVDGKIGAGQRAGQGAGNATTDRYGRVLVTDTRGGALLAFTTNPVMLKQRYPVPGTPYGIAYDPNRDLAWVTLTERNEVVGYHVAGGEPRETHRFATVVQPNSVTVDPDSGRVFVASATGGGVQVMQP</sequence>
<organism evidence="1 2">
    <name type="scientific">Kibdelosporangium aridum</name>
    <dbReference type="NCBI Taxonomy" id="2030"/>
    <lineage>
        <taxon>Bacteria</taxon>
        <taxon>Bacillati</taxon>
        <taxon>Actinomycetota</taxon>
        <taxon>Actinomycetes</taxon>
        <taxon>Pseudonocardiales</taxon>
        <taxon>Pseudonocardiaceae</taxon>
        <taxon>Kibdelosporangium</taxon>
    </lineage>
</organism>
<name>A0A1Y5X5C4_KIBAR</name>
<dbReference type="Proteomes" id="UP000192674">
    <property type="component" value="Unassembled WGS sequence"/>
</dbReference>
<dbReference type="AlphaFoldDB" id="A0A1Y5X5C4"/>
<dbReference type="InterPro" id="IPR015943">
    <property type="entry name" value="WD40/YVTN_repeat-like_dom_sf"/>
</dbReference>
<dbReference type="RefSeq" id="WP_084425314.1">
    <property type="nucleotide sequence ID" value="NZ_FWXV01000001.1"/>
</dbReference>
<dbReference type="Gene3D" id="2.130.10.10">
    <property type="entry name" value="YVTN repeat-like/Quinoprotein amine dehydrogenase"/>
    <property type="match status" value="1"/>
</dbReference>
<protein>
    <submittedName>
        <fullName evidence="1">Uncharacterized protein</fullName>
    </submittedName>
</protein>
<gene>
    <name evidence="1" type="ORF">SAMN05661093_01678</name>
</gene>
<dbReference type="EMBL" id="FWXV01000001">
    <property type="protein sequence ID" value="SMC72143.1"/>
    <property type="molecule type" value="Genomic_DNA"/>
</dbReference>